<keyword evidence="2" id="KW-1185">Reference proteome</keyword>
<reference evidence="1 2" key="1">
    <citation type="journal article" date="2023" name="Microbiol. Resour. Announc.">
        <title>Complete Genome Sequence of Imperialibacter roseus strain P4T.</title>
        <authorList>
            <person name="Tizabi D.R."/>
            <person name="Bachvaroff T."/>
            <person name="Hill R.T."/>
        </authorList>
    </citation>
    <scope>NUCLEOTIDE SEQUENCE [LARGE SCALE GENOMIC DNA]</scope>
    <source>
        <strain evidence="1 2">P4T</strain>
    </source>
</reference>
<dbReference type="InterPro" id="IPR011067">
    <property type="entry name" value="Plasmid_toxin/cell-grow_inhib"/>
</dbReference>
<proteinExistence type="predicted"/>
<protein>
    <submittedName>
        <fullName evidence="1">Type II toxin-antitoxin system PemK/MazF family toxin</fullName>
    </submittedName>
</protein>
<sequence>MSRLSFGDVVLLKFPFTDNSASKRRPPLVISDFEDGDIIVCRITSRLYQIAFDIVLTNWEKAGLKLPSIVRIHKIATLTKNMVELKMGEIHRTDKDKARELVGKLSESNAH</sequence>
<accession>A0ABZ0IMA1</accession>
<organism evidence="1 2">
    <name type="scientific">Imperialibacter roseus</name>
    <dbReference type="NCBI Taxonomy" id="1324217"/>
    <lineage>
        <taxon>Bacteria</taxon>
        <taxon>Pseudomonadati</taxon>
        <taxon>Bacteroidota</taxon>
        <taxon>Cytophagia</taxon>
        <taxon>Cytophagales</taxon>
        <taxon>Flammeovirgaceae</taxon>
        <taxon>Imperialibacter</taxon>
    </lineage>
</organism>
<dbReference type="Gene3D" id="2.30.30.110">
    <property type="match status" value="1"/>
</dbReference>
<dbReference type="EMBL" id="CP136051">
    <property type="protein sequence ID" value="WOK05666.1"/>
    <property type="molecule type" value="Genomic_DNA"/>
</dbReference>
<evidence type="ECO:0000313" key="1">
    <source>
        <dbReference type="EMBL" id="WOK05666.1"/>
    </source>
</evidence>
<evidence type="ECO:0000313" key="2">
    <source>
        <dbReference type="Proteomes" id="UP001302349"/>
    </source>
</evidence>
<dbReference type="SUPFAM" id="SSF50118">
    <property type="entry name" value="Cell growth inhibitor/plasmid maintenance toxic component"/>
    <property type="match status" value="1"/>
</dbReference>
<dbReference type="RefSeq" id="WP_317488424.1">
    <property type="nucleotide sequence ID" value="NZ_CP136051.1"/>
</dbReference>
<dbReference type="Proteomes" id="UP001302349">
    <property type="component" value="Chromosome"/>
</dbReference>
<name>A0ABZ0IMA1_9BACT</name>
<dbReference type="InterPro" id="IPR003477">
    <property type="entry name" value="PemK-like"/>
</dbReference>
<dbReference type="Pfam" id="PF02452">
    <property type="entry name" value="PemK_toxin"/>
    <property type="match status" value="1"/>
</dbReference>
<gene>
    <name evidence="1" type="ORF">RT717_21560</name>
</gene>